<comment type="subunit">
    <text evidence="9">May be part of a spliceosome complex.</text>
</comment>
<evidence type="ECO:0000313" key="12">
    <source>
        <dbReference type="Proteomes" id="UP001138500"/>
    </source>
</evidence>
<evidence type="ECO:0000256" key="4">
    <source>
        <dbReference type="ARBA" id="ARBA00014745"/>
    </source>
</evidence>
<evidence type="ECO:0000256" key="3">
    <source>
        <dbReference type="ARBA" id="ARBA00010028"/>
    </source>
</evidence>
<dbReference type="EMBL" id="RIBY02001978">
    <property type="protein sequence ID" value="KAH9826550.1"/>
    <property type="molecule type" value="Genomic_DNA"/>
</dbReference>
<feature type="region of interest" description="Disordered" evidence="10">
    <location>
        <begin position="1"/>
        <end position="93"/>
    </location>
</feature>
<comment type="similarity">
    <text evidence="3 9">Belongs to the SYF2 family.</text>
</comment>
<evidence type="ECO:0000313" key="11">
    <source>
        <dbReference type="EMBL" id="KAH9826550.1"/>
    </source>
</evidence>
<dbReference type="Proteomes" id="UP001138500">
    <property type="component" value="Unassembled WGS sequence"/>
</dbReference>
<protein>
    <recommendedName>
        <fullName evidence="4 9">Pre-mRNA-splicing factor SYF2</fullName>
    </recommendedName>
</protein>
<dbReference type="GO" id="GO:0071013">
    <property type="term" value="C:catalytic step 2 spliceosome"/>
    <property type="evidence" value="ECO:0007669"/>
    <property type="project" value="TreeGrafter"/>
</dbReference>
<evidence type="ECO:0000256" key="1">
    <source>
        <dbReference type="ARBA" id="ARBA00003777"/>
    </source>
</evidence>
<comment type="function">
    <text evidence="1 9">Involved in pre-mRNA splicing.</text>
</comment>
<dbReference type="GO" id="GO:0071014">
    <property type="term" value="C:post-mRNA release spliceosomal complex"/>
    <property type="evidence" value="ECO:0007669"/>
    <property type="project" value="TreeGrafter"/>
</dbReference>
<feature type="compositionally biased region" description="Basic and acidic residues" evidence="10">
    <location>
        <begin position="64"/>
        <end position="80"/>
    </location>
</feature>
<gene>
    <name evidence="11" type="ORF">Tdes44962_MAKER00514</name>
</gene>
<evidence type="ECO:0000256" key="2">
    <source>
        <dbReference type="ARBA" id="ARBA00004123"/>
    </source>
</evidence>
<dbReference type="Pfam" id="PF08231">
    <property type="entry name" value="SYF2"/>
    <property type="match status" value="1"/>
</dbReference>
<evidence type="ECO:0000256" key="10">
    <source>
        <dbReference type="SAM" id="MobiDB-lite"/>
    </source>
</evidence>
<proteinExistence type="inferred from homology"/>
<evidence type="ECO:0000256" key="7">
    <source>
        <dbReference type="ARBA" id="ARBA00023187"/>
    </source>
</evidence>
<dbReference type="OrthoDB" id="199717at2759"/>
<keyword evidence="12" id="KW-1185">Reference proteome</keyword>
<name>A0A9W7SPW6_9PEZI</name>
<comment type="caution">
    <text evidence="11">The sequence shown here is derived from an EMBL/GenBank/DDBJ whole genome shotgun (WGS) entry which is preliminary data.</text>
</comment>
<evidence type="ECO:0000256" key="9">
    <source>
        <dbReference type="RuleBase" id="RU367148"/>
    </source>
</evidence>
<feature type="compositionally biased region" description="Low complexity" evidence="10">
    <location>
        <begin position="53"/>
        <end position="62"/>
    </location>
</feature>
<evidence type="ECO:0000256" key="6">
    <source>
        <dbReference type="ARBA" id="ARBA00022728"/>
    </source>
</evidence>
<dbReference type="PANTHER" id="PTHR13264:SF5">
    <property type="entry name" value="PRE-MRNA-SPLICING FACTOR SYF2"/>
    <property type="match status" value="1"/>
</dbReference>
<dbReference type="GO" id="GO:0000398">
    <property type="term" value="P:mRNA splicing, via spliceosome"/>
    <property type="evidence" value="ECO:0007669"/>
    <property type="project" value="UniProtKB-UniRule"/>
</dbReference>
<accession>A0A9W7SPW6</accession>
<organism evidence="11 12">
    <name type="scientific">Teratosphaeria destructans</name>
    <dbReference type="NCBI Taxonomy" id="418781"/>
    <lineage>
        <taxon>Eukaryota</taxon>
        <taxon>Fungi</taxon>
        <taxon>Dikarya</taxon>
        <taxon>Ascomycota</taxon>
        <taxon>Pezizomycotina</taxon>
        <taxon>Dothideomycetes</taxon>
        <taxon>Dothideomycetidae</taxon>
        <taxon>Mycosphaerellales</taxon>
        <taxon>Teratosphaeriaceae</taxon>
        <taxon>Teratosphaeria</taxon>
    </lineage>
</organism>
<evidence type="ECO:0000256" key="5">
    <source>
        <dbReference type="ARBA" id="ARBA00022664"/>
    </source>
</evidence>
<sequence>MPVALKRKGSPSLEEDAESSKRRFAEDDVAPVERAEDAPQEEAQPPTDDRAARFAALRARNQASRKENLKETKNEAKRQSTDPSQLTALNRKKDIAQHKLLKAEVEESGEDFERKRAWDWTIEESERWDKKMAKKERARENVAFQDYSKEAGKVYKRQVGMLAKEGAGLEERKEAYEREKAEALERAVKGGGLEIVETADGELIAVDKEGTFYSTAEGTDHIRNKPDKAAVDRLVADIKKAEEVRLKKRRERGRADEGDNDVTYINEKNKQFNMKLARFYNKYTADIRESFERGTAI</sequence>
<evidence type="ECO:0000256" key="8">
    <source>
        <dbReference type="ARBA" id="ARBA00023242"/>
    </source>
</evidence>
<keyword evidence="8 9" id="KW-0539">Nucleus</keyword>
<comment type="subcellular location">
    <subcellularLocation>
        <location evidence="2 9">Nucleus</location>
    </subcellularLocation>
</comment>
<dbReference type="InterPro" id="IPR013260">
    <property type="entry name" value="mRNA_splic_SYF2"/>
</dbReference>
<keyword evidence="6 9" id="KW-0747">Spliceosome</keyword>
<keyword evidence="7 9" id="KW-0508">mRNA splicing</keyword>
<dbReference type="PANTHER" id="PTHR13264">
    <property type="entry name" value="GCIP-INTERACTING PROTEIN P29"/>
    <property type="match status" value="1"/>
</dbReference>
<dbReference type="AlphaFoldDB" id="A0A9W7SPW6"/>
<feature type="compositionally biased region" description="Basic and acidic residues" evidence="10">
    <location>
        <begin position="18"/>
        <end position="37"/>
    </location>
</feature>
<keyword evidence="5 9" id="KW-0507">mRNA processing</keyword>
<dbReference type="GO" id="GO:0000974">
    <property type="term" value="C:Prp19 complex"/>
    <property type="evidence" value="ECO:0007669"/>
    <property type="project" value="TreeGrafter"/>
</dbReference>
<reference evidence="11 12" key="1">
    <citation type="journal article" date="2018" name="IMA Fungus">
        <title>IMA Genome-F 10: Nine draft genome sequences of Claviceps purpurea s.lat., including C. arundinis, C. humidiphila, and C. cf. spartinae, pseudomolecules for the pitch canker pathogen Fusarium circinatum, draft genome of Davidsoniella eucalypti, Grosmannia galeiformis, Quambalaria eucalypti, and Teratosphaeria destructans.</title>
        <authorList>
            <person name="Wingfield B.D."/>
            <person name="Liu M."/>
            <person name="Nguyen H.D."/>
            <person name="Lane F.A."/>
            <person name="Morgan S.W."/>
            <person name="De Vos L."/>
            <person name="Wilken P.M."/>
            <person name="Duong T.A."/>
            <person name="Aylward J."/>
            <person name="Coetzee M.P."/>
            <person name="Dadej K."/>
            <person name="De Beer Z.W."/>
            <person name="Findlay W."/>
            <person name="Havenga M."/>
            <person name="Kolarik M."/>
            <person name="Menzies J.G."/>
            <person name="Naidoo K."/>
            <person name="Pochopski O."/>
            <person name="Shoukouhi P."/>
            <person name="Santana Q.C."/>
            <person name="Seifert K.A."/>
            <person name="Soal N."/>
            <person name="Steenkamp E.T."/>
            <person name="Tatham C.T."/>
            <person name="van der Nest M.A."/>
            <person name="Wingfield M.J."/>
        </authorList>
    </citation>
    <scope>NUCLEOTIDE SEQUENCE [LARGE SCALE GENOMIC DNA]</scope>
    <source>
        <strain evidence="11">CMW44962</strain>
    </source>
</reference>
<reference evidence="11 12" key="2">
    <citation type="journal article" date="2021" name="Curr. Genet.">
        <title>Genetic response to nitrogen starvation in the aggressive Eucalyptus foliar pathogen Teratosphaeria destructans.</title>
        <authorList>
            <person name="Havenga M."/>
            <person name="Wingfield B.D."/>
            <person name="Wingfield M.J."/>
            <person name="Dreyer L.L."/>
            <person name="Roets F."/>
            <person name="Aylward J."/>
        </authorList>
    </citation>
    <scope>NUCLEOTIDE SEQUENCE [LARGE SCALE GENOMIC DNA]</scope>
    <source>
        <strain evidence="11">CMW44962</strain>
    </source>
</reference>